<dbReference type="EMBL" id="VNJK01000001">
    <property type="protein sequence ID" value="TVX92179.1"/>
    <property type="molecule type" value="Genomic_DNA"/>
</dbReference>
<keyword evidence="3" id="KW-1185">Reference proteome</keyword>
<evidence type="ECO:0000313" key="3">
    <source>
        <dbReference type="Proteomes" id="UP000318102"/>
    </source>
</evidence>
<dbReference type="RefSeq" id="WP_144987389.1">
    <property type="nucleotide sequence ID" value="NZ_VNJK01000001.1"/>
</dbReference>
<gene>
    <name evidence="2" type="ORF">FPZ44_03375</name>
</gene>
<sequence>MKRICCILMACICLFTSTTSVSALTEYVYNADGQLDYQYNYQSNTKVEYKRNDNGSLVNQIVKQNAVVPTNNRLIDGNFEQYLKSSKGWTPHHWGATAIEIQPFTQGEDKGLTIQCSEMKVNYYCGVGQSISVQPKQHYVYYASLDIQKLAGAHVQLYVDFYNKQGQWVAANVKDIHEDNGTSMMTTYRVSGVVPNDAAKATAYLLVRSNTDNGTGSIQVSSASFGYGVDPNLIYNGHLQISNEQHVAEGWIKHGGEHQNSTYNRLNDKGNYVQEIISRQISSGAAISGITQLIEVEPNKPFKVSGTFKNVELNGAYTQLYVDFLDRNGGYIGANVTPYHSVTIGESIEFVNHGVVPAQAVSARIYALIRGEQNNSSGTIQVDNLAFIYDDSTTSVNGDFNVYHMNDNTAALWSPYLWTVSKYQLQLVKTDTGGISQFMKGSGIETHGTVGIYQRLLVTPHRKYDVSTTMRVHELKNAKVQLYVDLFDKNWRHIQANIKEHNQSTGNQSIQISNSGDIPANAAYAHVYVLIRSTNNDGGGAVTVDNVQFNYK</sequence>
<evidence type="ECO:0000256" key="1">
    <source>
        <dbReference type="SAM" id="SignalP"/>
    </source>
</evidence>
<proteinExistence type="predicted"/>
<reference evidence="2 3" key="1">
    <citation type="submission" date="2019-07" db="EMBL/GenBank/DDBJ databases">
        <authorList>
            <person name="Kim J."/>
        </authorList>
    </citation>
    <scope>NUCLEOTIDE SEQUENCE [LARGE SCALE GENOMIC DNA]</scope>
    <source>
        <strain evidence="2 3">N4</strain>
    </source>
</reference>
<feature type="chain" id="PRO_5021725055" evidence="1">
    <location>
        <begin position="24"/>
        <end position="552"/>
    </location>
</feature>
<dbReference type="OrthoDB" id="2492168at2"/>
<accession>A0A559IX29</accession>
<organism evidence="2 3">
    <name type="scientific">Paenibacillus agilis</name>
    <dbReference type="NCBI Taxonomy" id="3020863"/>
    <lineage>
        <taxon>Bacteria</taxon>
        <taxon>Bacillati</taxon>
        <taxon>Bacillota</taxon>
        <taxon>Bacilli</taxon>
        <taxon>Bacillales</taxon>
        <taxon>Paenibacillaceae</taxon>
        <taxon>Paenibacillus</taxon>
    </lineage>
</organism>
<evidence type="ECO:0000313" key="2">
    <source>
        <dbReference type="EMBL" id="TVX92179.1"/>
    </source>
</evidence>
<feature type="signal peptide" evidence="1">
    <location>
        <begin position="1"/>
        <end position="23"/>
    </location>
</feature>
<dbReference type="Proteomes" id="UP000318102">
    <property type="component" value="Unassembled WGS sequence"/>
</dbReference>
<protein>
    <submittedName>
        <fullName evidence="2">Uncharacterized protein</fullName>
    </submittedName>
</protein>
<comment type="caution">
    <text evidence="2">The sequence shown here is derived from an EMBL/GenBank/DDBJ whole genome shotgun (WGS) entry which is preliminary data.</text>
</comment>
<name>A0A559IX29_9BACL</name>
<dbReference type="Gene3D" id="2.60.120.260">
    <property type="entry name" value="Galactose-binding domain-like"/>
    <property type="match status" value="3"/>
</dbReference>
<dbReference type="AlphaFoldDB" id="A0A559IX29"/>
<keyword evidence="1" id="KW-0732">Signal</keyword>